<organism evidence="2 3">
    <name type="scientific">Algoriella xinjiangensis</name>
    <dbReference type="NCBI Taxonomy" id="684065"/>
    <lineage>
        <taxon>Bacteria</taxon>
        <taxon>Pseudomonadati</taxon>
        <taxon>Bacteroidota</taxon>
        <taxon>Flavobacteriia</taxon>
        <taxon>Flavobacteriales</taxon>
        <taxon>Weeksellaceae</taxon>
        <taxon>Algoriella</taxon>
    </lineage>
</organism>
<dbReference type="EMBL" id="FOUZ01000003">
    <property type="protein sequence ID" value="SFM82672.1"/>
    <property type="molecule type" value="Genomic_DNA"/>
</dbReference>
<keyword evidence="3" id="KW-1185">Reference proteome</keyword>
<dbReference type="Proteomes" id="UP000199149">
    <property type="component" value="Unassembled WGS sequence"/>
</dbReference>
<protein>
    <submittedName>
        <fullName evidence="2">Uroporphyrinogen-III synthase</fullName>
    </submittedName>
</protein>
<name>A0A1I4U0Y3_9FLAO</name>
<gene>
    <name evidence="2" type="ORF">SAMN05421738_10318</name>
</gene>
<evidence type="ECO:0000259" key="1">
    <source>
        <dbReference type="Pfam" id="PF02602"/>
    </source>
</evidence>
<dbReference type="GO" id="GO:0004852">
    <property type="term" value="F:uroporphyrinogen-III synthase activity"/>
    <property type="evidence" value="ECO:0007669"/>
    <property type="project" value="InterPro"/>
</dbReference>
<evidence type="ECO:0000313" key="3">
    <source>
        <dbReference type="Proteomes" id="UP000199149"/>
    </source>
</evidence>
<accession>A0A1I4U0Y3</accession>
<dbReference type="GO" id="GO:0033014">
    <property type="term" value="P:tetrapyrrole biosynthetic process"/>
    <property type="evidence" value="ECO:0007669"/>
    <property type="project" value="InterPro"/>
</dbReference>
<sequence length="251" mass="29019">MKVKSILVSQPKPPAENSPYYEIEKRNKIKIDFRPFIQVVGIDAKEVRLQKIDFTKVTAVIFTSRNAIDHFFRLAEELRFTVPDSMKYFCESEAIAFYLQKYIVYRKRKIYIGEKVFADMVPLFKKHKEENFLLPASDVLKPDVPKLLDSLNLNWQKATLFRTVSSDLSDLSDVKYDILVFFTPSGIKSLFENFSDFVQENTRIAVFGKSTADQAKEMGLRVDIEVPTPQTPSMTMALDKYVKEANKSKKD</sequence>
<reference evidence="3" key="1">
    <citation type="submission" date="2016-10" db="EMBL/GenBank/DDBJ databases">
        <authorList>
            <person name="Varghese N."/>
            <person name="Submissions S."/>
        </authorList>
    </citation>
    <scope>NUCLEOTIDE SEQUENCE [LARGE SCALE GENOMIC DNA]</scope>
    <source>
        <strain evidence="3">XJ109</strain>
    </source>
</reference>
<feature type="domain" description="Tetrapyrrole biosynthesis uroporphyrinogen III synthase" evidence="1">
    <location>
        <begin position="31"/>
        <end position="235"/>
    </location>
</feature>
<dbReference type="InterPro" id="IPR036108">
    <property type="entry name" value="4pyrrol_syn_uPrphyn_synt_sf"/>
</dbReference>
<dbReference type="InterPro" id="IPR003754">
    <property type="entry name" value="4pyrrol_synth_uPrphyn_synth"/>
</dbReference>
<dbReference type="STRING" id="684065.SAMN05421738_10318"/>
<dbReference type="SUPFAM" id="SSF69618">
    <property type="entry name" value="HemD-like"/>
    <property type="match status" value="1"/>
</dbReference>
<dbReference type="CDD" id="cd06578">
    <property type="entry name" value="HemD"/>
    <property type="match status" value="1"/>
</dbReference>
<dbReference type="Gene3D" id="3.40.50.10090">
    <property type="match status" value="2"/>
</dbReference>
<dbReference type="AlphaFoldDB" id="A0A1I4U0Y3"/>
<dbReference type="RefSeq" id="WP_092906517.1">
    <property type="nucleotide sequence ID" value="NZ_FOUZ01000003.1"/>
</dbReference>
<proteinExistence type="predicted"/>
<dbReference type="OrthoDB" id="1149788at2"/>
<dbReference type="Pfam" id="PF02602">
    <property type="entry name" value="HEM4"/>
    <property type="match status" value="1"/>
</dbReference>
<evidence type="ECO:0000313" key="2">
    <source>
        <dbReference type="EMBL" id="SFM82672.1"/>
    </source>
</evidence>